<evidence type="ECO:0000256" key="2">
    <source>
        <dbReference type="ARBA" id="ARBA00023134"/>
    </source>
</evidence>
<feature type="domain" description="Dynamin-type G" evidence="5">
    <location>
        <begin position="42"/>
        <end position="308"/>
    </location>
</feature>
<organism evidence="6 7">
    <name type="scientific">Glonium stellatum</name>
    <dbReference type="NCBI Taxonomy" id="574774"/>
    <lineage>
        <taxon>Eukaryota</taxon>
        <taxon>Fungi</taxon>
        <taxon>Dikarya</taxon>
        <taxon>Ascomycota</taxon>
        <taxon>Pezizomycotina</taxon>
        <taxon>Dothideomycetes</taxon>
        <taxon>Pleosporomycetidae</taxon>
        <taxon>Gloniales</taxon>
        <taxon>Gloniaceae</taxon>
        <taxon>Glonium</taxon>
    </lineage>
</organism>
<dbReference type="InterPro" id="IPR027417">
    <property type="entry name" value="P-loop_NTPase"/>
</dbReference>
<keyword evidence="7" id="KW-1185">Reference proteome</keyword>
<keyword evidence="1" id="KW-0547">Nucleotide-binding</keyword>
<dbReference type="InterPro" id="IPR001401">
    <property type="entry name" value="Dynamin_GTPase"/>
</dbReference>
<dbReference type="GO" id="GO:0000266">
    <property type="term" value="P:mitochondrial fission"/>
    <property type="evidence" value="ECO:0007669"/>
    <property type="project" value="TreeGrafter"/>
</dbReference>
<dbReference type="SUPFAM" id="SSF52540">
    <property type="entry name" value="P-loop containing nucleoside triphosphate hydrolases"/>
    <property type="match status" value="1"/>
</dbReference>
<feature type="compositionally biased region" description="Polar residues" evidence="3">
    <location>
        <begin position="691"/>
        <end position="706"/>
    </location>
</feature>
<dbReference type="InterPro" id="IPR045063">
    <property type="entry name" value="Dynamin_N"/>
</dbReference>
<dbReference type="Pfam" id="PF01031">
    <property type="entry name" value="Dynamin_M"/>
    <property type="match status" value="1"/>
</dbReference>
<dbReference type="Pfam" id="PF02212">
    <property type="entry name" value="GED"/>
    <property type="match status" value="1"/>
</dbReference>
<evidence type="ECO:0000313" key="7">
    <source>
        <dbReference type="Proteomes" id="UP000250140"/>
    </source>
</evidence>
<name>A0A8E2F3E0_9PEZI</name>
<dbReference type="PROSITE" id="PS51718">
    <property type="entry name" value="G_DYNAMIN_2"/>
    <property type="match status" value="1"/>
</dbReference>
<dbReference type="Pfam" id="PF00350">
    <property type="entry name" value="Dynamin_N"/>
    <property type="match status" value="1"/>
</dbReference>
<dbReference type="PANTHER" id="PTHR11566">
    <property type="entry name" value="DYNAMIN"/>
    <property type="match status" value="1"/>
</dbReference>
<proteinExistence type="predicted"/>
<dbReference type="InterPro" id="IPR030381">
    <property type="entry name" value="G_DYNAMIN_dom"/>
</dbReference>
<keyword evidence="2" id="KW-0342">GTP-binding</keyword>
<dbReference type="PRINTS" id="PR00195">
    <property type="entry name" value="DYNAMIN"/>
</dbReference>
<evidence type="ECO:0000313" key="6">
    <source>
        <dbReference type="EMBL" id="OCL09850.1"/>
    </source>
</evidence>
<evidence type="ECO:0000256" key="1">
    <source>
        <dbReference type="ARBA" id="ARBA00022741"/>
    </source>
</evidence>
<dbReference type="GO" id="GO:0008017">
    <property type="term" value="F:microtubule binding"/>
    <property type="evidence" value="ECO:0007669"/>
    <property type="project" value="TreeGrafter"/>
</dbReference>
<feature type="compositionally biased region" description="Polar residues" evidence="3">
    <location>
        <begin position="745"/>
        <end position="764"/>
    </location>
</feature>
<dbReference type="GO" id="GO:0016559">
    <property type="term" value="P:peroxisome fission"/>
    <property type="evidence" value="ECO:0007669"/>
    <property type="project" value="TreeGrafter"/>
</dbReference>
<dbReference type="GO" id="GO:0005739">
    <property type="term" value="C:mitochondrion"/>
    <property type="evidence" value="ECO:0007669"/>
    <property type="project" value="TreeGrafter"/>
</dbReference>
<dbReference type="PROSITE" id="PS51388">
    <property type="entry name" value="GED"/>
    <property type="match status" value="1"/>
</dbReference>
<dbReference type="AlphaFoldDB" id="A0A8E2F3E0"/>
<dbReference type="GO" id="GO:0016020">
    <property type="term" value="C:membrane"/>
    <property type="evidence" value="ECO:0007669"/>
    <property type="project" value="TreeGrafter"/>
</dbReference>
<sequence length="771" mass="86689">MSEQAQDSLSPPSDFALRQLQTEQATLLDCVDKLRSAGVGDHLNLPQLIVCGDQSSGKSSVLQAISRVKFPTKGTLCTRFATELVLRRAVNEKISVSIRPGGNLTEEETSRLSSFHGQLSSLSEFIHFKNVLRVEIRGPTQPHLTIVDLPGLIKPNDLPGQQKGATDVYKLVESYMKNSKSIILAVISGNNDIANQAVRELVFKYDPDGFRTLGVITKPDLLHEDPDKEREFIQLAKNKKTELKLGWHVVRNRKATEIDVSDEARDEEEKRFLSQGIWNTLPGNEVGAETLRTRLSKILSHRISEDLPALRDKMNMGIEECKAKLDILGEPRDTPEKQGHYLLGISRKFYNRTYAAINGSYKGEDGFFESAVSERFKAKRLRAIIHKLNQAFAYSMRKKGHRWQIKSDDLDGANPDMNTPNLFSDYRPGIEKTAPISRSHLVSKLAEQTEWGRGKELPGFPNPDLVSRLFQEQSKPWEHLASNHVESVSATIGRFITLAFEGVDETTYRKLHRKHLNKDLKGRKESAMRMLKEVLKIHKRGHLITYNTTFDKRKGQLNPDDNMLGDQQPNTVFNTPNNPSSRINLTQTKVQPLDRACEDVIDTMEKYYEITLEVFITNVTTLVIENCLIDELPNMFSEEVVSLLKNEELGSLVAESDGIRAERKWQEDKLHALKVGLEVFDEYVVPVPTFTESSDALNSPTSNSFPDSEAPPTPTRLAREQSPEDTAVNGLTPQRSYKNHERSPSNRSNRAQSVRSTPNASSIGNLGCPAA</sequence>
<evidence type="ECO:0000256" key="3">
    <source>
        <dbReference type="SAM" id="MobiDB-lite"/>
    </source>
</evidence>
<gene>
    <name evidence="6" type="ORF">AOQ84DRAFT_220322</name>
</gene>
<dbReference type="OrthoDB" id="415706at2759"/>
<feature type="domain" description="GED" evidence="4">
    <location>
        <begin position="597"/>
        <end position="688"/>
    </location>
</feature>
<evidence type="ECO:0000259" key="4">
    <source>
        <dbReference type="PROSITE" id="PS51388"/>
    </source>
</evidence>
<dbReference type="EMBL" id="KV749352">
    <property type="protein sequence ID" value="OCL09850.1"/>
    <property type="molecule type" value="Genomic_DNA"/>
</dbReference>
<dbReference type="GO" id="GO:0005525">
    <property type="term" value="F:GTP binding"/>
    <property type="evidence" value="ECO:0007669"/>
    <property type="project" value="InterPro"/>
</dbReference>
<dbReference type="GO" id="GO:0048312">
    <property type="term" value="P:intracellular distribution of mitochondria"/>
    <property type="evidence" value="ECO:0007669"/>
    <property type="project" value="TreeGrafter"/>
</dbReference>
<dbReference type="InterPro" id="IPR003130">
    <property type="entry name" value="GED"/>
</dbReference>
<dbReference type="InterPro" id="IPR022812">
    <property type="entry name" value="Dynamin"/>
</dbReference>
<dbReference type="PANTHER" id="PTHR11566:SF149">
    <property type="entry name" value="GTPASE, PUTATIVE (AFU_ORTHOLOGUE AFUA_6G11890)-RELATED"/>
    <property type="match status" value="1"/>
</dbReference>
<dbReference type="InterPro" id="IPR000375">
    <property type="entry name" value="Dynamin_stalk"/>
</dbReference>
<dbReference type="GO" id="GO:0005874">
    <property type="term" value="C:microtubule"/>
    <property type="evidence" value="ECO:0007669"/>
    <property type="project" value="TreeGrafter"/>
</dbReference>
<dbReference type="Proteomes" id="UP000250140">
    <property type="component" value="Unassembled WGS sequence"/>
</dbReference>
<dbReference type="GO" id="GO:0003924">
    <property type="term" value="F:GTPase activity"/>
    <property type="evidence" value="ECO:0007669"/>
    <property type="project" value="InterPro"/>
</dbReference>
<accession>A0A8E2F3E0</accession>
<dbReference type="CDD" id="cd08771">
    <property type="entry name" value="DLP_1"/>
    <property type="match status" value="1"/>
</dbReference>
<feature type="region of interest" description="Disordered" evidence="3">
    <location>
        <begin position="691"/>
        <end position="771"/>
    </location>
</feature>
<dbReference type="Gene3D" id="3.40.50.300">
    <property type="entry name" value="P-loop containing nucleotide triphosphate hydrolases"/>
    <property type="match status" value="1"/>
</dbReference>
<reference evidence="6 7" key="1">
    <citation type="journal article" date="2016" name="Nat. Commun.">
        <title>Ectomycorrhizal ecology is imprinted in the genome of the dominant symbiotic fungus Cenococcum geophilum.</title>
        <authorList>
            <consortium name="DOE Joint Genome Institute"/>
            <person name="Peter M."/>
            <person name="Kohler A."/>
            <person name="Ohm R.A."/>
            <person name="Kuo A."/>
            <person name="Krutzmann J."/>
            <person name="Morin E."/>
            <person name="Arend M."/>
            <person name="Barry K.W."/>
            <person name="Binder M."/>
            <person name="Choi C."/>
            <person name="Clum A."/>
            <person name="Copeland A."/>
            <person name="Grisel N."/>
            <person name="Haridas S."/>
            <person name="Kipfer T."/>
            <person name="LaButti K."/>
            <person name="Lindquist E."/>
            <person name="Lipzen A."/>
            <person name="Maire R."/>
            <person name="Meier B."/>
            <person name="Mihaltcheva S."/>
            <person name="Molinier V."/>
            <person name="Murat C."/>
            <person name="Poggeler S."/>
            <person name="Quandt C.A."/>
            <person name="Sperisen C."/>
            <person name="Tritt A."/>
            <person name="Tisserant E."/>
            <person name="Crous P.W."/>
            <person name="Henrissat B."/>
            <person name="Nehls U."/>
            <person name="Egli S."/>
            <person name="Spatafora J.W."/>
            <person name="Grigoriev I.V."/>
            <person name="Martin F.M."/>
        </authorList>
    </citation>
    <scope>NUCLEOTIDE SEQUENCE [LARGE SCALE GENOMIC DNA]</scope>
    <source>
        <strain evidence="6 7">CBS 207.34</strain>
    </source>
</reference>
<evidence type="ECO:0000259" key="5">
    <source>
        <dbReference type="PROSITE" id="PS51718"/>
    </source>
</evidence>
<dbReference type="GO" id="GO:0006897">
    <property type="term" value="P:endocytosis"/>
    <property type="evidence" value="ECO:0007669"/>
    <property type="project" value="TreeGrafter"/>
</dbReference>
<protein>
    <submittedName>
        <fullName evidence="6">Uncharacterized protein</fullName>
    </submittedName>
</protein>
<dbReference type="InterPro" id="IPR020850">
    <property type="entry name" value="GED_dom"/>
</dbReference>
<dbReference type="SMART" id="SM00053">
    <property type="entry name" value="DYNc"/>
    <property type="match status" value="1"/>
</dbReference>